<dbReference type="InterPro" id="IPR033709">
    <property type="entry name" value="Anticodon_Ile_ABEc"/>
</dbReference>
<dbReference type="SUPFAM" id="SSF47323">
    <property type="entry name" value="Anticodon-binding domain of a subclass of class I aminoacyl-tRNA synthetases"/>
    <property type="match status" value="1"/>
</dbReference>
<dbReference type="GO" id="GO:0000049">
    <property type="term" value="F:tRNA binding"/>
    <property type="evidence" value="ECO:0007669"/>
    <property type="project" value="InterPro"/>
</dbReference>
<proteinExistence type="inferred from homology"/>
<evidence type="ECO:0000256" key="3">
    <source>
        <dbReference type="ARBA" id="ARBA00013165"/>
    </source>
</evidence>
<evidence type="ECO:0000256" key="9">
    <source>
        <dbReference type="ARBA" id="ARBA00023146"/>
    </source>
</evidence>
<evidence type="ECO:0000259" key="14">
    <source>
        <dbReference type="Pfam" id="PF08264"/>
    </source>
</evidence>
<dbReference type="FunFam" id="3.40.50.620:FF:000050">
    <property type="entry name" value="Isoleucyl-tRNA synthetase,cytoplasmic"/>
    <property type="match status" value="1"/>
</dbReference>
<name>A0A835XN93_9CHLO</name>
<dbReference type="Proteomes" id="UP000612055">
    <property type="component" value="Unassembled WGS sequence"/>
</dbReference>
<keyword evidence="7 12" id="KW-0067">ATP-binding</keyword>
<dbReference type="EC" id="6.1.1.5" evidence="3"/>
<dbReference type="InterPro" id="IPR002301">
    <property type="entry name" value="Ile-tRNA-ligase"/>
</dbReference>
<dbReference type="InterPro" id="IPR013155">
    <property type="entry name" value="M/V/L/I-tRNA-synth_anticd-bd"/>
</dbReference>
<feature type="domain" description="Aminoacyl-tRNA synthetase class Ia" evidence="13">
    <location>
        <begin position="20"/>
        <end position="670"/>
    </location>
</feature>
<keyword evidence="8 12" id="KW-0648">Protein biosynthesis</keyword>
<dbReference type="OrthoDB" id="1706657at2759"/>
<keyword evidence="4" id="KW-0963">Cytoplasm</keyword>
<dbReference type="Gene3D" id="1.10.730.10">
    <property type="entry name" value="Isoleucyl-tRNA Synthetase, Domain 1"/>
    <property type="match status" value="1"/>
</dbReference>
<dbReference type="SUPFAM" id="SSF52374">
    <property type="entry name" value="Nucleotidylyl transferase"/>
    <property type="match status" value="1"/>
</dbReference>
<keyword evidence="5 12" id="KW-0436">Ligase</keyword>
<dbReference type="HAMAP" id="MF_02003">
    <property type="entry name" value="Ile_tRNA_synth_type2"/>
    <property type="match status" value="1"/>
</dbReference>
<evidence type="ECO:0000256" key="6">
    <source>
        <dbReference type="ARBA" id="ARBA00022741"/>
    </source>
</evidence>
<evidence type="ECO:0000256" key="7">
    <source>
        <dbReference type="ARBA" id="ARBA00022840"/>
    </source>
</evidence>
<dbReference type="SUPFAM" id="SSF50677">
    <property type="entry name" value="ValRS/IleRS/LeuRS editing domain"/>
    <property type="match status" value="1"/>
</dbReference>
<protein>
    <recommendedName>
        <fullName evidence="3">isoleucine--tRNA ligase</fullName>
        <ecNumber evidence="3">6.1.1.5</ecNumber>
    </recommendedName>
    <alternativeName>
        <fullName evidence="10">Isoleucyl-tRNA synthetase</fullName>
    </alternativeName>
</protein>
<comment type="similarity">
    <text evidence="2 12">Belongs to the class-I aminoacyl-tRNA synthetase family.</text>
</comment>
<evidence type="ECO:0000256" key="5">
    <source>
        <dbReference type="ARBA" id="ARBA00022598"/>
    </source>
</evidence>
<dbReference type="PANTHER" id="PTHR42780">
    <property type="entry name" value="SOLEUCYL-TRNA SYNTHETASE"/>
    <property type="match status" value="1"/>
</dbReference>
<dbReference type="InterPro" id="IPR002300">
    <property type="entry name" value="aa-tRNA-synth_Ia"/>
</dbReference>
<dbReference type="EMBL" id="JAEHOE010000132">
    <property type="protein sequence ID" value="KAG2485316.1"/>
    <property type="molecule type" value="Genomic_DNA"/>
</dbReference>
<dbReference type="AlphaFoldDB" id="A0A835XN93"/>
<keyword evidence="16" id="KW-1185">Reference proteome</keyword>
<evidence type="ECO:0000256" key="12">
    <source>
        <dbReference type="RuleBase" id="RU363035"/>
    </source>
</evidence>
<dbReference type="InterPro" id="IPR014729">
    <property type="entry name" value="Rossmann-like_a/b/a_fold"/>
</dbReference>
<dbReference type="InterPro" id="IPR001412">
    <property type="entry name" value="aa-tRNA-synth_I_CS"/>
</dbReference>
<evidence type="ECO:0000256" key="10">
    <source>
        <dbReference type="ARBA" id="ARBA00032665"/>
    </source>
</evidence>
<dbReference type="GO" id="GO:0002161">
    <property type="term" value="F:aminoacyl-tRNA deacylase activity"/>
    <property type="evidence" value="ECO:0007669"/>
    <property type="project" value="InterPro"/>
</dbReference>
<dbReference type="CDD" id="cd00818">
    <property type="entry name" value="IleRS_core"/>
    <property type="match status" value="1"/>
</dbReference>
<dbReference type="GO" id="GO:0006428">
    <property type="term" value="P:isoleucyl-tRNA aminoacylation"/>
    <property type="evidence" value="ECO:0007669"/>
    <property type="project" value="InterPro"/>
</dbReference>
<reference evidence="15" key="1">
    <citation type="journal article" date="2020" name="bioRxiv">
        <title>Comparative genomics of Chlamydomonas.</title>
        <authorList>
            <person name="Craig R.J."/>
            <person name="Hasan A.R."/>
            <person name="Ness R.W."/>
            <person name="Keightley P.D."/>
        </authorList>
    </citation>
    <scope>NUCLEOTIDE SEQUENCE</scope>
    <source>
        <strain evidence="15">CCAP 11/70</strain>
    </source>
</reference>
<evidence type="ECO:0000313" key="16">
    <source>
        <dbReference type="Proteomes" id="UP000612055"/>
    </source>
</evidence>
<dbReference type="GO" id="GO:0005737">
    <property type="term" value="C:cytoplasm"/>
    <property type="evidence" value="ECO:0007669"/>
    <property type="project" value="UniProtKB-SubCell"/>
</dbReference>
<dbReference type="FunFam" id="3.40.50.620:FF:000023">
    <property type="entry name" value="Isoleucyl-tRNA synthetase,cytoplasmic"/>
    <property type="match status" value="1"/>
</dbReference>
<dbReference type="InterPro" id="IPR009008">
    <property type="entry name" value="Val/Leu/Ile-tRNA-synth_edit"/>
</dbReference>
<dbReference type="GO" id="GO:0004822">
    <property type="term" value="F:isoleucine-tRNA ligase activity"/>
    <property type="evidence" value="ECO:0007669"/>
    <property type="project" value="UniProtKB-EC"/>
</dbReference>
<evidence type="ECO:0000256" key="8">
    <source>
        <dbReference type="ARBA" id="ARBA00022917"/>
    </source>
</evidence>
<gene>
    <name evidence="15" type="ORF">HYH03_015989</name>
</gene>
<dbReference type="Pfam" id="PF08264">
    <property type="entry name" value="Anticodon_1"/>
    <property type="match status" value="1"/>
</dbReference>
<dbReference type="Pfam" id="PF00133">
    <property type="entry name" value="tRNA-synt_1"/>
    <property type="match status" value="1"/>
</dbReference>
<dbReference type="GO" id="GO:0005524">
    <property type="term" value="F:ATP binding"/>
    <property type="evidence" value="ECO:0007669"/>
    <property type="project" value="UniProtKB-KW"/>
</dbReference>
<comment type="catalytic activity">
    <reaction evidence="11">
        <text>tRNA(Ile) + L-isoleucine + ATP = L-isoleucyl-tRNA(Ile) + AMP + diphosphate</text>
        <dbReference type="Rhea" id="RHEA:11060"/>
        <dbReference type="Rhea" id="RHEA-COMP:9666"/>
        <dbReference type="Rhea" id="RHEA-COMP:9695"/>
        <dbReference type="ChEBI" id="CHEBI:30616"/>
        <dbReference type="ChEBI" id="CHEBI:33019"/>
        <dbReference type="ChEBI" id="CHEBI:58045"/>
        <dbReference type="ChEBI" id="CHEBI:78442"/>
        <dbReference type="ChEBI" id="CHEBI:78528"/>
        <dbReference type="ChEBI" id="CHEBI:456215"/>
        <dbReference type="EC" id="6.1.1.5"/>
    </reaction>
</comment>
<accession>A0A835XN93</accession>
<dbReference type="InterPro" id="IPR023586">
    <property type="entry name" value="Ile-tRNA-ligase_type2"/>
</dbReference>
<feature type="domain" description="Methionyl/Valyl/Leucyl/Isoleucyl-tRNA synthetase anticodon-binding" evidence="14">
    <location>
        <begin position="725"/>
        <end position="876"/>
    </location>
</feature>
<evidence type="ECO:0000256" key="4">
    <source>
        <dbReference type="ARBA" id="ARBA00022490"/>
    </source>
</evidence>
<evidence type="ECO:0000259" key="13">
    <source>
        <dbReference type="Pfam" id="PF00133"/>
    </source>
</evidence>
<dbReference type="PRINTS" id="PR00984">
    <property type="entry name" value="TRNASYNTHILE"/>
</dbReference>
<dbReference type="NCBIfam" id="TIGR00392">
    <property type="entry name" value="ileS"/>
    <property type="match status" value="1"/>
</dbReference>
<organism evidence="15 16">
    <name type="scientific">Edaphochlamys debaryana</name>
    <dbReference type="NCBI Taxonomy" id="47281"/>
    <lineage>
        <taxon>Eukaryota</taxon>
        <taxon>Viridiplantae</taxon>
        <taxon>Chlorophyta</taxon>
        <taxon>core chlorophytes</taxon>
        <taxon>Chlorophyceae</taxon>
        <taxon>CS clade</taxon>
        <taxon>Chlamydomonadales</taxon>
        <taxon>Chlamydomonadales incertae sedis</taxon>
        <taxon>Edaphochlamys</taxon>
    </lineage>
</organism>
<evidence type="ECO:0000256" key="2">
    <source>
        <dbReference type="ARBA" id="ARBA00005594"/>
    </source>
</evidence>
<dbReference type="Pfam" id="PF19302">
    <property type="entry name" value="DUF5915"/>
    <property type="match status" value="1"/>
</dbReference>
<dbReference type="GO" id="GO:0009791">
    <property type="term" value="P:post-embryonic development"/>
    <property type="evidence" value="ECO:0007669"/>
    <property type="project" value="UniProtKB-ARBA"/>
</dbReference>
<evidence type="ECO:0000256" key="11">
    <source>
        <dbReference type="ARBA" id="ARBA00048359"/>
    </source>
</evidence>
<keyword evidence="9 12" id="KW-0030">Aminoacyl-tRNA synthetase</keyword>
<dbReference type="CDD" id="cd07961">
    <property type="entry name" value="Anticodon_Ia_Ile_ABEc"/>
    <property type="match status" value="1"/>
</dbReference>
<evidence type="ECO:0000313" key="15">
    <source>
        <dbReference type="EMBL" id="KAG2485316.1"/>
    </source>
</evidence>
<dbReference type="InterPro" id="IPR009080">
    <property type="entry name" value="tRNAsynth_Ia_anticodon-bd"/>
</dbReference>
<dbReference type="PANTHER" id="PTHR42780:SF1">
    <property type="entry name" value="ISOLEUCINE--TRNA LIGASE, CYTOPLASMIC"/>
    <property type="match status" value="1"/>
</dbReference>
<comment type="caution">
    <text evidence="15">The sequence shown here is derived from an EMBL/GenBank/DDBJ whole genome shotgun (WGS) entry which is preliminary data.</text>
</comment>
<dbReference type="PROSITE" id="PS00178">
    <property type="entry name" value="AA_TRNA_LIGASE_I"/>
    <property type="match status" value="1"/>
</dbReference>
<dbReference type="Gene3D" id="3.90.740.10">
    <property type="entry name" value="Valyl/Leucyl/Isoleucyl-tRNA synthetase, editing domain"/>
    <property type="match status" value="1"/>
</dbReference>
<dbReference type="GO" id="GO:0048608">
    <property type="term" value="P:reproductive structure development"/>
    <property type="evidence" value="ECO:0007669"/>
    <property type="project" value="UniProtKB-ARBA"/>
</dbReference>
<comment type="subcellular location">
    <subcellularLocation>
        <location evidence="1">Cytoplasm</location>
    </subcellularLocation>
</comment>
<evidence type="ECO:0000256" key="1">
    <source>
        <dbReference type="ARBA" id="ARBA00004496"/>
    </source>
</evidence>
<keyword evidence="6 12" id="KW-0547">Nucleotide-binding</keyword>
<dbReference type="Gene3D" id="3.40.50.620">
    <property type="entry name" value="HUPs"/>
    <property type="match status" value="2"/>
</dbReference>
<dbReference type="FunFam" id="1.10.730.10:FF:000004">
    <property type="entry name" value="Isoleucyl-tRNA synthetase, cytoplasmic"/>
    <property type="match status" value="1"/>
</dbReference>
<sequence>MSVADVAEGKDYSFPKEEEKILELWERLDAFKEQLRRTEGKPEYIFYDGPPFATGLPHYGHILAGTLKDIVTRFASATGHHVTRRFGWDCHGLPVEYEIDKKLNIKSRDDVLKMGIGTYNEECRSIVMRYSKEWEKTVQRLGRWIDFQNDYKTLDPSFMESVWWVFSQLYAKGLVYRGFKVMPFSTACSTPLSNFEAGLNYKDVSDPAVMVSFPVIDDPQGASLVAWTTTPWTLPSNVALCVHPELVYVRARDPEKGKVYIVAEARLAALPGAVPKPKKGAKKDEKPEGGFEILSKCAGKDLVGLRYTPLFDFFAPLAAAAGAQKGAFRVVSDTYVTDDSGTGIVHQVGFSYGCSPPAFGEDDYRVCLAHHVCEKGESLPCPVDLNGRFTDEVPPFQGMHVKDADKEIVAAIKAAGRLVDNASLTHSYPFCWRSDTPLIYRAVPSWFVRVEEIKERLLHNNTLTYWVPAYVKEKRFHNWLENAHDWAVSRSRFWGTPIPIWASEDGEEVVCIGSKEELEQRTGEKITDLHRHFIDHLTIPSSRPGQPPLRRVDDVFDCWFESGSMPYGQLHYPFENKELFENNFPADFVAEGLDQTRGWFYTLMVLSTALFDKPAFKHLVCNGLVLASDGKKMSKRLKNYPDPNEVIDKYGADALRLYLINSPVVRAETLRFKEEGVFAVVKDVFLPWYNAYRFLVQNMLRLEMETGSRFTPTPLEQLKPTNVLDRWIGAASRSLISYVDTEMRAYRLYTVVPYLVKFIDSLTNVYVRYNRKRLKGAKGLEDTTTALSCLFNVLLDVCKVMAPFTPFLTEAMYQNLRAALPPGAPESVHWCDFPATVAAHEGDDRIQQSVDRMQRVIELGRTIRERRNRPLKSPLTRLIVVHDDAAFLDDIKGELREYVESELNVRSLEVCANPLQYASLRAQPDWQVLGKKLGKSMGAVAAAIKDLTADQILAFEKSGSIKLAGFDIDASEIKVIRDFQVPAGMTADDIDANGDGEVLAVLDLRVDESLLSAGLAREMVNRFQKLRKTAGLVVADKVDIFYEPDSEAGAASLGAIVSEHAEYLRESLGVNPLPASLRPASGVVIAREKTTIGGGAADGGAAAPPVGFTAVLATPAATLVKGALAAACGGGEEVAEAVAVVVASRDLAALQAEAAAGGGAVTVKVNGQAVKLTVGKELFFSASASVGSS</sequence>